<dbReference type="GO" id="GO:0008170">
    <property type="term" value="F:N-methyltransferase activity"/>
    <property type="evidence" value="ECO:0007669"/>
    <property type="project" value="InterPro"/>
</dbReference>
<dbReference type="Gene3D" id="3.40.50.150">
    <property type="entry name" value="Vaccinia Virus protein VP39"/>
    <property type="match status" value="2"/>
</dbReference>
<dbReference type="AlphaFoldDB" id="A0A5S4GR60"/>
<evidence type="ECO:0000313" key="6">
    <source>
        <dbReference type="EMBL" id="TMR34984.1"/>
    </source>
</evidence>
<dbReference type="Pfam" id="PF01555">
    <property type="entry name" value="N6_N4_Mtase"/>
    <property type="match status" value="1"/>
</dbReference>
<comment type="similarity">
    <text evidence="3">Belongs to the N(4)/N(6)-methyltransferase family.</text>
</comment>
<proteinExistence type="inferred from homology"/>
<dbReference type="GO" id="GO:0032259">
    <property type="term" value="P:methylation"/>
    <property type="evidence" value="ECO:0007669"/>
    <property type="project" value="UniProtKB-KW"/>
</dbReference>
<dbReference type="Proteomes" id="UP000305238">
    <property type="component" value="Unassembled WGS sequence"/>
</dbReference>
<dbReference type="RefSeq" id="WP_138638749.1">
    <property type="nucleotide sequence ID" value="NZ_VCKZ01000189.1"/>
</dbReference>
<keyword evidence="1 6" id="KW-0489">Methyltransferase</keyword>
<evidence type="ECO:0000313" key="7">
    <source>
        <dbReference type="Proteomes" id="UP000305238"/>
    </source>
</evidence>
<evidence type="ECO:0000256" key="1">
    <source>
        <dbReference type="ARBA" id="ARBA00022603"/>
    </source>
</evidence>
<dbReference type="InterPro" id="IPR002941">
    <property type="entry name" value="DNA_methylase_N4/N6"/>
</dbReference>
<keyword evidence="7" id="KW-1185">Reference proteome</keyword>
<feature type="domain" description="DNA methylase N-4/N-6" evidence="5">
    <location>
        <begin position="35"/>
        <end position="95"/>
    </location>
</feature>
<comment type="caution">
    <text evidence="6">The sequence shown here is derived from an EMBL/GenBank/DDBJ whole genome shotgun (WGS) entry which is preliminary data.</text>
</comment>
<organism evidence="6 7">
    <name type="scientific">Actinomadura geliboluensis</name>
    <dbReference type="NCBI Taxonomy" id="882440"/>
    <lineage>
        <taxon>Bacteria</taxon>
        <taxon>Bacillati</taxon>
        <taxon>Actinomycetota</taxon>
        <taxon>Actinomycetes</taxon>
        <taxon>Streptosporangiales</taxon>
        <taxon>Thermomonosporaceae</taxon>
        <taxon>Actinomadura</taxon>
    </lineage>
</organism>
<gene>
    <name evidence="6" type="ORF">ETD96_24080</name>
</gene>
<accession>A0A5S4GR60</accession>
<evidence type="ECO:0000256" key="3">
    <source>
        <dbReference type="RuleBase" id="RU362026"/>
    </source>
</evidence>
<dbReference type="InterPro" id="IPR029063">
    <property type="entry name" value="SAM-dependent_MTases_sf"/>
</dbReference>
<name>A0A5S4GR60_9ACTN</name>
<protein>
    <recommendedName>
        <fullName evidence="3">Methyltransferase</fullName>
        <ecNumber evidence="3">2.1.1.-</ecNumber>
    </recommendedName>
</protein>
<dbReference type="GO" id="GO:0003677">
    <property type="term" value="F:DNA binding"/>
    <property type="evidence" value="ECO:0007669"/>
    <property type="project" value="InterPro"/>
</dbReference>
<keyword evidence="2 6" id="KW-0808">Transferase</keyword>
<evidence type="ECO:0000256" key="2">
    <source>
        <dbReference type="ARBA" id="ARBA00022679"/>
    </source>
</evidence>
<dbReference type="SUPFAM" id="SSF53335">
    <property type="entry name" value="S-adenosyl-L-methionine-dependent methyltransferases"/>
    <property type="match status" value="1"/>
</dbReference>
<feature type="region of interest" description="Disordered" evidence="4">
    <location>
        <begin position="18"/>
        <end position="38"/>
    </location>
</feature>
<dbReference type="EC" id="2.1.1.-" evidence="3"/>
<evidence type="ECO:0000259" key="5">
    <source>
        <dbReference type="Pfam" id="PF01555"/>
    </source>
</evidence>
<dbReference type="EMBL" id="VCKZ01000189">
    <property type="protein sequence ID" value="TMR34984.1"/>
    <property type="molecule type" value="Genomic_DNA"/>
</dbReference>
<reference evidence="6 7" key="1">
    <citation type="submission" date="2019-05" db="EMBL/GenBank/DDBJ databases">
        <title>Draft genome sequence of Actinomadura geliboluensis A8036.</title>
        <authorList>
            <person name="Saricaoglu S."/>
            <person name="Isik K."/>
        </authorList>
    </citation>
    <scope>NUCLEOTIDE SEQUENCE [LARGE SCALE GENOMIC DNA]</scope>
    <source>
        <strain evidence="6 7">A8036</strain>
    </source>
</reference>
<sequence>MNQNAPASTTGLVSVLATGQRPSRLQRQGRYTPGSMRHPGKMLPAIAATVIEAFTQPGELVVDPMCGIGTTLVEAVHLGRDAAGVEYEPDFVHLTVGNLRHAHSQGATGTPQLVCGDARNIAALFRALHGRAALVLTSPPYGSHTHGHIRSGRDNGGGKIDKRHHRYSTDRGNLAHQPLPGLLAGFGSILAGSAILLRPGGVIAVTTRPIRVRGELVDLPGQVVDTAHRHGLALTGRCAALLAGLRDGGLVNRASFFQMLETRRARDRGIPACATAHEDLLLFQPATDLPKGDQ</sequence>
<dbReference type="InterPro" id="IPR001091">
    <property type="entry name" value="RM_Methyltransferase"/>
</dbReference>
<evidence type="ECO:0000256" key="4">
    <source>
        <dbReference type="SAM" id="MobiDB-lite"/>
    </source>
</evidence>
<dbReference type="OrthoDB" id="1637728at2"/>
<dbReference type="PRINTS" id="PR00508">
    <property type="entry name" value="S21N4MTFRASE"/>
</dbReference>